<dbReference type="SUPFAM" id="SSF51391">
    <property type="entry name" value="Thiamin phosphate synthase"/>
    <property type="match status" value="1"/>
</dbReference>
<protein>
    <recommendedName>
        <fullName evidence="3">Thiamine phosphate synthase/TenI domain-containing protein</fullName>
    </recommendedName>
</protein>
<dbReference type="GO" id="GO:0004789">
    <property type="term" value="F:thiamine-phosphate diphosphorylase activity"/>
    <property type="evidence" value="ECO:0007669"/>
    <property type="project" value="TreeGrafter"/>
</dbReference>
<dbReference type="AlphaFoldDB" id="A0A0P6YWX4"/>
<keyword evidence="2" id="KW-0784">Thiamine biosynthesis</keyword>
<dbReference type="CDD" id="cd00564">
    <property type="entry name" value="TMP_TenI"/>
    <property type="match status" value="1"/>
</dbReference>
<proteinExistence type="predicted"/>
<accession>A0A0P6YWX4</accession>
<dbReference type="GO" id="GO:0005737">
    <property type="term" value="C:cytoplasm"/>
    <property type="evidence" value="ECO:0007669"/>
    <property type="project" value="TreeGrafter"/>
</dbReference>
<comment type="pathway">
    <text evidence="1">Cofactor biosynthesis; thiamine diphosphate biosynthesis.</text>
</comment>
<dbReference type="GO" id="GO:0009228">
    <property type="term" value="P:thiamine biosynthetic process"/>
    <property type="evidence" value="ECO:0007669"/>
    <property type="project" value="UniProtKB-KW"/>
</dbReference>
<gene>
    <name evidence="4" type="ORF">SE16_07440</name>
</gene>
<reference evidence="4 5" key="1">
    <citation type="submission" date="2015-07" db="EMBL/GenBank/DDBJ databases">
        <title>Whole genome sequence of Ardenticatena maritima DSM 23922.</title>
        <authorList>
            <person name="Hemp J."/>
            <person name="Ward L.M."/>
            <person name="Pace L.A."/>
            <person name="Fischer W.W."/>
        </authorList>
    </citation>
    <scope>NUCLEOTIDE SEQUENCE [LARGE SCALE GENOMIC DNA]</scope>
    <source>
        <strain evidence="4 5">110S</strain>
    </source>
</reference>
<dbReference type="Pfam" id="PF02581">
    <property type="entry name" value="TMP-TENI"/>
    <property type="match status" value="1"/>
</dbReference>
<comment type="caution">
    <text evidence="4">The sequence shown here is derived from an EMBL/GenBank/DDBJ whole genome shotgun (WGS) entry which is preliminary data.</text>
</comment>
<organism evidence="4 5">
    <name type="scientific">Ardenticatena maritima</name>
    <dbReference type="NCBI Taxonomy" id="872965"/>
    <lineage>
        <taxon>Bacteria</taxon>
        <taxon>Bacillati</taxon>
        <taxon>Chloroflexota</taxon>
        <taxon>Ardenticatenia</taxon>
        <taxon>Ardenticatenales</taxon>
        <taxon>Ardenticatenaceae</taxon>
        <taxon>Ardenticatena</taxon>
    </lineage>
</organism>
<dbReference type="InterPro" id="IPR022998">
    <property type="entry name" value="ThiamineP_synth_TenI"/>
</dbReference>
<dbReference type="RefSeq" id="WP_060687428.1">
    <property type="nucleotide sequence ID" value="NZ_LGKN01000004.1"/>
</dbReference>
<feature type="domain" description="Thiamine phosphate synthase/TenI" evidence="3">
    <location>
        <begin position="10"/>
        <end position="188"/>
    </location>
</feature>
<dbReference type="InterPro" id="IPR036206">
    <property type="entry name" value="ThiamineP_synth_sf"/>
</dbReference>
<evidence type="ECO:0000256" key="2">
    <source>
        <dbReference type="ARBA" id="ARBA00022977"/>
    </source>
</evidence>
<dbReference type="PANTHER" id="PTHR20857">
    <property type="entry name" value="THIAMINE-PHOSPHATE PYROPHOSPHORYLASE"/>
    <property type="match status" value="1"/>
</dbReference>
<evidence type="ECO:0000313" key="5">
    <source>
        <dbReference type="Proteomes" id="UP000050502"/>
    </source>
</evidence>
<dbReference type="PANTHER" id="PTHR20857:SF15">
    <property type="entry name" value="THIAMINE-PHOSPHATE SYNTHASE"/>
    <property type="match status" value="1"/>
</dbReference>
<sequence length="217" mass="22309">MNRLPRPPLLIISDRRLARRPLSEVAVDVFEAGARWFMLREKDLPRVQAAALARACHTAAEAYGAVLTLNMPHAVEIAREVGVCSVHVQQAQAVAAARDVLGDAALVGMSAHTPDDVAAAVEAGADYVTWSPVFPSVSKAGYAPTGDGVAQLRAMARQAPIPVVALGGITPANAARCLAAGAAGVAVLGVVMQAPAPGRVVAALLRACGWQTAAGAW</sequence>
<dbReference type="Gene3D" id="3.20.20.70">
    <property type="entry name" value="Aldolase class I"/>
    <property type="match status" value="1"/>
</dbReference>
<dbReference type="InterPro" id="IPR013785">
    <property type="entry name" value="Aldolase_TIM"/>
</dbReference>
<dbReference type="Proteomes" id="UP000050502">
    <property type="component" value="Unassembled WGS sequence"/>
</dbReference>
<dbReference type="EMBL" id="LGKN01000004">
    <property type="protein sequence ID" value="KPL88588.1"/>
    <property type="molecule type" value="Genomic_DNA"/>
</dbReference>
<evidence type="ECO:0000259" key="3">
    <source>
        <dbReference type="Pfam" id="PF02581"/>
    </source>
</evidence>
<name>A0A0P6YWX4_9CHLR</name>
<evidence type="ECO:0000256" key="1">
    <source>
        <dbReference type="ARBA" id="ARBA00004948"/>
    </source>
</evidence>
<evidence type="ECO:0000313" key="4">
    <source>
        <dbReference type="EMBL" id="KPL88588.1"/>
    </source>
</evidence>